<keyword evidence="3" id="KW-1185">Reference proteome</keyword>
<accession>A0A1V9XNR9</accession>
<dbReference type="AlphaFoldDB" id="A0A1V9XNR9"/>
<evidence type="ECO:0000313" key="3">
    <source>
        <dbReference type="Proteomes" id="UP000192247"/>
    </source>
</evidence>
<dbReference type="InParanoid" id="A0A1V9XNR9"/>
<feature type="coiled-coil region" evidence="1">
    <location>
        <begin position="573"/>
        <end position="607"/>
    </location>
</feature>
<dbReference type="EMBL" id="MNPL01006827">
    <property type="protein sequence ID" value="OQR75111.1"/>
    <property type="molecule type" value="Genomic_DNA"/>
</dbReference>
<name>A0A1V9XNR9_9ACAR</name>
<feature type="coiled-coil region" evidence="1">
    <location>
        <begin position="5"/>
        <end position="206"/>
    </location>
</feature>
<feature type="coiled-coil region" evidence="1">
    <location>
        <begin position="365"/>
        <end position="441"/>
    </location>
</feature>
<proteinExistence type="predicted"/>
<evidence type="ECO:0000313" key="2">
    <source>
        <dbReference type="EMBL" id="OQR75111.1"/>
    </source>
</evidence>
<keyword evidence="1" id="KW-0175">Coiled coil</keyword>
<organism evidence="2 3">
    <name type="scientific">Tropilaelaps mercedesae</name>
    <dbReference type="NCBI Taxonomy" id="418985"/>
    <lineage>
        <taxon>Eukaryota</taxon>
        <taxon>Metazoa</taxon>
        <taxon>Ecdysozoa</taxon>
        <taxon>Arthropoda</taxon>
        <taxon>Chelicerata</taxon>
        <taxon>Arachnida</taxon>
        <taxon>Acari</taxon>
        <taxon>Parasitiformes</taxon>
        <taxon>Mesostigmata</taxon>
        <taxon>Gamasina</taxon>
        <taxon>Dermanyssoidea</taxon>
        <taxon>Laelapidae</taxon>
        <taxon>Tropilaelaps</taxon>
    </lineage>
</organism>
<dbReference type="Proteomes" id="UP000192247">
    <property type="component" value="Unassembled WGS sequence"/>
</dbReference>
<gene>
    <name evidence="2" type="ORF">BIW11_03309</name>
</gene>
<evidence type="ECO:0000256" key="1">
    <source>
        <dbReference type="SAM" id="Coils"/>
    </source>
</evidence>
<feature type="coiled-coil region" evidence="1">
    <location>
        <begin position="246"/>
        <end position="329"/>
    </location>
</feature>
<dbReference type="STRING" id="418985.A0A1V9XNR9"/>
<reference evidence="2 3" key="1">
    <citation type="journal article" date="2017" name="Gigascience">
        <title>Draft genome of the honey bee ectoparasitic mite, Tropilaelaps mercedesae, is shaped by the parasitic life history.</title>
        <authorList>
            <person name="Dong X."/>
            <person name="Armstrong S.D."/>
            <person name="Xia D."/>
            <person name="Makepeace B.L."/>
            <person name="Darby A.C."/>
            <person name="Kadowaki T."/>
        </authorList>
    </citation>
    <scope>NUCLEOTIDE SEQUENCE [LARGE SCALE GENOMIC DNA]</scope>
    <source>
        <strain evidence="2">Wuxi-XJTLU</strain>
    </source>
</reference>
<feature type="coiled-coil region" evidence="1">
    <location>
        <begin position="471"/>
        <end position="530"/>
    </location>
</feature>
<comment type="caution">
    <text evidence="2">The sequence shown here is derived from an EMBL/GenBank/DDBJ whole genome shotgun (WGS) entry which is preliminary data.</text>
</comment>
<dbReference type="OrthoDB" id="10509223at2759"/>
<protein>
    <submittedName>
        <fullName evidence="2">Uncharacterized protein</fullName>
    </submittedName>
</protein>
<sequence length="687" mass="79923">MQRELGHLQNRLLQLTKELAAAKEDGQKERKRAEAARQNSVQLEKEIDKVRLFYEDQAQDARECHQKAADELKAGYEAQINELRARFKTTADEYNSRLKHEMFPVLDEFQRLNVAVAEAETEVATLRGLLQQEKAEGERNKDSERTLREQIVNLSSDLSQSRAKCEELLTQLEELQTSHSAQLVMLENAQRAVAALKAEADRQRRLSERSAVERVELERKLLTLREARNQSDTQIQSECSHMQERVVVLLREKESLSAELAETREEEEVLRGRVTLLEMQLEERRKRAQEEEEMREQEQQRMADLKEQLNNARIELDIYRDRMGKLEWQRTELLECRERLRRLDSALLPLTQQASSAPDAVEEAIARFTAELETLRSRLGSTEHQLSNVRTLSLSESLRNFEDSKKASELQRELTVKDARINALEQHLLRLQTEIELERQSGEARFTEGLPLQQHNKVLMHAELSKASTSLKLMEQKYEGEMENERRANQRLREQMEELRSDCESLRRALQKTQDEVDSLRRTKATARITEKETMEMSALTEKDPVSNRELAVVCSHSISGGRHDTKDHHGKEKNYEQLYRRLKHDYNNLRQKLETLRRLQKDANSQEFTSNSMLLNELSRSLYNVSVDPERMPEETQALCVTVEAFRTQLQPSNTDQSAIQHDSTNSGVRALQKCHRKMLDFSDVS</sequence>